<feature type="compositionally biased region" description="Low complexity" evidence="1">
    <location>
        <begin position="743"/>
        <end position="756"/>
    </location>
</feature>
<organism evidence="2 3">
    <name type="scientific">Paxillus involutus ATCC 200175</name>
    <dbReference type="NCBI Taxonomy" id="664439"/>
    <lineage>
        <taxon>Eukaryota</taxon>
        <taxon>Fungi</taxon>
        <taxon>Dikarya</taxon>
        <taxon>Basidiomycota</taxon>
        <taxon>Agaricomycotina</taxon>
        <taxon>Agaricomycetes</taxon>
        <taxon>Agaricomycetidae</taxon>
        <taxon>Boletales</taxon>
        <taxon>Paxilineae</taxon>
        <taxon>Paxillaceae</taxon>
        <taxon>Paxillus</taxon>
    </lineage>
</organism>
<feature type="compositionally biased region" description="Basic and acidic residues" evidence="1">
    <location>
        <begin position="784"/>
        <end position="803"/>
    </location>
</feature>
<feature type="region of interest" description="Disordered" evidence="1">
    <location>
        <begin position="617"/>
        <end position="713"/>
    </location>
</feature>
<feature type="region of interest" description="Disordered" evidence="1">
    <location>
        <begin position="1"/>
        <end position="110"/>
    </location>
</feature>
<feature type="region of interest" description="Disordered" evidence="1">
    <location>
        <begin position="734"/>
        <end position="805"/>
    </location>
</feature>
<feature type="compositionally biased region" description="Basic residues" evidence="1">
    <location>
        <begin position="12"/>
        <end position="24"/>
    </location>
</feature>
<protein>
    <submittedName>
        <fullName evidence="2">Unplaced genomic scaffold PAXINscaffold_29, whole genome shotgun sequence</fullName>
    </submittedName>
</protein>
<dbReference type="EMBL" id="KN819351">
    <property type="protein sequence ID" value="KIJ13499.1"/>
    <property type="molecule type" value="Genomic_DNA"/>
</dbReference>
<evidence type="ECO:0000313" key="2">
    <source>
        <dbReference type="EMBL" id="KIJ13499.1"/>
    </source>
</evidence>
<feature type="compositionally biased region" description="Basic and acidic residues" evidence="1">
    <location>
        <begin position="161"/>
        <end position="173"/>
    </location>
</feature>
<feature type="compositionally biased region" description="Low complexity" evidence="1">
    <location>
        <begin position="626"/>
        <end position="640"/>
    </location>
</feature>
<dbReference type="AlphaFoldDB" id="A0A0C9SVQ3"/>
<sequence>MTPSPPSPTARPSRRAKTAHKFIKPTRERKCTKQHVKKIVIPPHDHTKSPTPQHGPSSEETSRAHSLDREQEYEGRAHEVDHQSTGNQASEVKDTHPDLFERDTSDHGAEVDAIACARRTGITLRCQAPKRYGGTNVEGIDDDNVDHSEGGDNDADGDEWGQQHREASKRAQEQIDLPSRPSAFERKMAMFHCRRVAQTVSDIPDGNTQSLDEEPLFFPASDEDVPRLAEGVDQSDENDEGQHPCSSASVAKVKSAHRPGPLPDKACRKAHELGDSVMKALQELAVQYGKPVQRILEEAGLKKLATRGEQRWNLHQKWYAICHPITDNESVKEYHLRQKEHYVTHSDEEDHATLWQDIREHGNAIIHEGELSAKSLAALIEEAREQFAKGASAWSRLEGIEVIGMVVYKGHDSVAHHAAGWFGGSTFVRELINSHELQLAKWLDYVTTVIKYKEIDPSVSVPIPDFDIDANVEDQVSNTNQELERGATEGFRDWNRCIVPAMMGKKLKPFGCTDGKNIPWQSFDDLLYRHKLTVTNWPAGSLDHSSSVTCQASTPATLFQTLVGEDLPRGRTNSPAFQFQRLRYQSLHGFQNGVIESQPLCILRQCRKFLRDVPRDISIPPEPESEQCSSPSSPSSHGPSPVMPPKRAKGIVKQHHRTHLGPLPVPFSKANLQSRKRHRDEEESLEEHLGRKHMKPESRVRAARTQQPDTSGAEMLHYELSALLVFIMQQLAPEASPSPSPAKPSGSASTNTGSSTHLAGPSTGFNAPSGGGPSSSMDFNADSMEVKEQAKEEQRTTNAEKIKPAGSGLSCSRLVRYVPNFPACDQFAFGFSYVSPRKQYRSPGKVDVQYNGLHDT</sequence>
<feature type="compositionally biased region" description="Basic and acidic residues" evidence="1">
    <location>
        <begin position="60"/>
        <end position="82"/>
    </location>
</feature>
<feature type="compositionally biased region" description="Polar residues" evidence="1">
    <location>
        <begin position="49"/>
        <end position="59"/>
    </location>
</feature>
<reference evidence="2 3" key="1">
    <citation type="submission" date="2014-06" db="EMBL/GenBank/DDBJ databases">
        <authorList>
            <consortium name="DOE Joint Genome Institute"/>
            <person name="Kuo A."/>
            <person name="Kohler A."/>
            <person name="Nagy L.G."/>
            <person name="Floudas D."/>
            <person name="Copeland A."/>
            <person name="Barry K.W."/>
            <person name="Cichocki N."/>
            <person name="Veneault-Fourrey C."/>
            <person name="LaButti K."/>
            <person name="Lindquist E.A."/>
            <person name="Lipzen A."/>
            <person name="Lundell T."/>
            <person name="Morin E."/>
            <person name="Murat C."/>
            <person name="Sun H."/>
            <person name="Tunlid A."/>
            <person name="Henrissat B."/>
            <person name="Grigoriev I.V."/>
            <person name="Hibbett D.S."/>
            <person name="Martin F."/>
            <person name="Nordberg H.P."/>
            <person name="Cantor M.N."/>
            <person name="Hua S.X."/>
        </authorList>
    </citation>
    <scope>NUCLEOTIDE SEQUENCE [LARGE SCALE GENOMIC DNA]</scope>
    <source>
        <strain evidence="2 3">ATCC 200175</strain>
    </source>
</reference>
<keyword evidence="3" id="KW-1185">Reference proteome</keyword>
<feature type="region of interest" description="Disordered" evidence="1">
    <location>
        <begin position="131"/>
        <end position="181"/>
    </location>
</feature>
<feature type="compositionally biased region" description="Polar residues" evidence="1">
    <location>
        <begin position="201"/>
        <end position="210"/>
    </location>
</feature>
<gene>
    <name evidence="2" type="ORF">PAXINDRAFT_13613</name>
</gene>
<name>A0A0C9SVQ3_PAXIN</name>
<evidence type="ECO:0000256" key="1">
    <source>
        <dbReference type="SAM" id="MobiDB-lite"/>
    </source>
</evidence>
<feature type="compositionally biased region" description="Basic and acidic residues" evidence="1">
    <location>
        <begin position="91"/>
        <end position="110"/>
    </location>
</feature>
<evidence type="ECO:0000313" key="3">
    <source>
        <dbReference type="Proteomes" id="UP000053647"/>
    </source>
</evidence>
<dbReference type="OrthoDB" id="2689409at2759"/>
<feature type="compositionally biased region" description="Basic residues" evidence="1">
    <location>
        <begin position="646"/>
        <end position="659"/>
    </location>
</feature>
<feature type="region of interest" description="Disordered" evidence="1">
    <location>
        <begin position="201"/>
        <end position="265"/>
    </location>
</feature>
<accession>A0A0C9SVQ3</accession>
<reference evidence="3" key="2">
    <citation type="submission" date="2015-01" db="EMBL/GenBank/DDBJ databases">
        <title>Evolutionary Origins and Diversification of the Mycorrhizal Mutualists.</title>
        <authorList>
            <consortium name="DOE Joint Genome Institute"/>
            <consortium name="Mycorrhizal Genomics Consortium"/>
            <person name="Kohler A."/>
            <person name="Kuo A."/>
            <person name="Nagy L.G."/>
            <person name="Floudas D."/>
            <person name="Copeland A."/>
            <person name="Barry K.W."/>
            <person name="Cichocki N."/>
            <person name="Veneault-Fourrey C."/>
            <person name="LaButti K."/>
            <person name="Lindquist E.A."/>
            <person name="Lipzen A."/>
            <person name="Lundell T."/>
            <person name="Morin E."/>
            <person name="Murat C."/>
            <person name="Riley R."/>
            <person name="Ohm R."/>
            <person name="Sun H."/>
            <person name="Tunlid A."/>
            <person name="Henrissat B."/>
            <person name="Grigoriev I.V."/>
            <person name="Hibbett D.S."/>
            <person name="Martin F."/>
        </authorList>
    </citation>
    <scope>NUCLEOTIDE SEQUENCE [LARGE SCALE GENOMIC DNA]</scope>
    <source>
        <strain evidence="3">ATCC 200175</strain>
    </source>
</reference>
<dbReference type="Proteomes" id="UP000053647">
    <property type="component" value="Unassembled WGS sequence"/>
</dbReference>
<proteinExistence type="predicted"/>
<dbReference type="HOGENOM" id="CLU_371341_0_0_1"/>